<keyword evidence="2" id="KW-1185">Reference proteome</keyword>
<dbReference type="AlphaFoldDB" id="A0A1R4LFE8"/>
<proteinExistence type="predicted"/>
<reference evidence="2" key="1">
    <citation type="submission" date="2017-02" db="EMBL/GenBank/DDBJ databases">
        <authorList>
            <person name="Rodrigo-Torres L."/>
            <person name="Arahal R.D."/>
            <person name="Lucena T."/>
        </authorList>
    </citation>
    <scope>NUCLEOTIDE SEQUENCE [LARGE SCALE GENOMIC DNA]</scope>
    <source>
        <strain evidence="2">CECT 7878</strain>
    </source>
</reference>
<dbReference type="EMBL" id="FULE01000015">
    <property type="protein sequence ID" value="SJN55265.1"/>
    <property type="molecule type" value="Genomic_DNA"/>
</dbReference>
<sequence>MNKSYSDSEFIHHFQTEPVKFFKGEAGFFYRQPDWGVHMYYPNMRIMFRYIKKNDISMNEYIDGFKRFISSLEDNESGFKHFESNICAFYQCMIDDGENIHDLFSVGAECREVAENYIKRVSIDYQDHHYYKTVKSDFPQTGINEIW</sequence>
<accession>A0A1R4LFE8</accession>
<dbReference type="STRING" id="1123498.VR7878_01157"/>
<gene>
    <name evidence="1" type="ORF">VR7878_01157</name>
</gene>
<protein>
    <submittedName>
        <fullName evidence="1">Uncharacterized protein</fullName>
    </submittedName>
</protein>
<evidence type="ECO:0000313" key="1">
    <source>
        <dbReference type="EMBL" id="SJN55265.1"/>
    </source>
</evidence>
<dbReference type="RefSeq" id="WP_077334278.1">
    <property type="nucleotide sequence ID" value="NZ_FULE01000015.1"/>
</dbReference>
<organism evidence="1 2">
    <name type="scientific">Vibrio ruber (strain DSM 16370 / JCM 11486 / BCRC 17186 / CECT 7878 / LMG 23124 / VR1)</name>
    <dbReference type="NCBI Taxonomy" id="1123498"/>
    <lineage>
        <taxon>Bacteria</taxon>
        <taxon>Pseudomonadati</taxon>
        <taxon>Pseudomonadota</taxon>
        <taxon>Gammaproteobacteria</taxon>
        <taxon>Vibrionales</taxon>
        <taxon>Vibrionaceae</taxon>
        <taxon>Vibrio</taxon>
    </lineage>
</organism>
<dbReference type="OrthoDB" id="5874988at2"/>
<evidence type="ECO:0000313" key="2">
    <source>
        <dbReference type="Proteomes" id="UP000188276"/>
    </source>
</evidence>
<dbReference type="Proteomes" id="UP000188276">
    <property type="component" value="Unassembled WGS sequence"/>
</dbReference>
<name>A0A1R4LFE8_VIBR1</name>